<organism evidence="1 2">
    <name type="scientific">Candidatus Halobonum tyrrellensis G22</name>
    <dbReference type="NCBI Taxonomy" id="1324957"/>
    <lineage>
        <taxon>Archaea</taxon>
        <taxon>Methanobacteriati</taxon>
        <taxon>Methanobacteriota</taxon>
        <taxon>Stenosarchaea group</taxon>
        <taxon>Halobacteria</taxon>
        <taxon>Halobacteriales</taxon>
        <taxon>Haloferacaceae</taxon>
        <taxon>Candidatus Halobonum</taxon>
    </lineage>
</organism>
<dbReference type="RefSeq" id="WP_023393243.1">
    <property type="nucleotide sequence ID" value="NZ_ASGZ01000008.1"/>
</dbReference>
<gene>
    <name evidence="1" type="ORF">K933_03260</name>
</gene>
<reference evidence="1 2" key="1">
    <citation type="journal article" date="2013" name="Genome Announc.">
        <title>Draft Genome Sequence of 'Candidatus Halobonum tyrrellensis' Strain G22, Isolated from the Hypersaline Waters of Lake Tyrrell, Australia.</title>
        <authorList>
            <person name="Ugalde J.A."/>
            <person name="Narasingarao P."/>
            <person name="Kuo S."/>
            <person name="Podell S."/>
            <person name="Allen E.E."/>
        </authorList>
    </citation>
    <scope>NUCLEOTIDE SEQUENCE [LARGE SCALE GENOMIC DNA]</scope>
    <source>
        <strain evidence="1 2">G22</strain>
    </source>
</reference>
<evidence type="ECO:0000313" key="1">
    <source>
        <dbReference type="EMBL" id="ESP89542.1"/>
    </source>
</evidence>
<evidence type="ECO:0008006" key="3">
    <source>
        <dbReference type="Google" id="ProtNLM"/>
    </source>
</evidence>
<dbReference type="AlphaFoldDB" id="V4J2A3"/>
<accession>V4J2A3</accession>
<name>V4J2A3_9EURY</name>
<dbReference type="EMBL" id="ASGZ01000008">
    <property type="protein sequence ID" value="ESP89542.1"/>
    <property type="molecule type" value="Genomic_DNA"/>
</dbReference>
<dbReference type="STRING" id="1324957.K933_03260"/>
<keyword evidence="2" id="KW-1185">Reference proteome</keyword>
<evidence type="ECO:0000313" key="2">
    <source>
        <dbReference type="Proteomes" id="UP000017840"/>
    </source>
</evidence>
<comment type="caution">
    <text evidence="1">The sequence shown here is derived from an EMBL/GenBank/DDBJ whole genome shotgun (WGS) entry which is preliminary data.</text>
</comment>
<dbReference type="Proteomes" id="UP000017840">
    <property type="component" value="Unassembled WGS sequence"/>
</dbReference>
<sequence length="86" mass="8813">MVGSLAFGALVGAFLDPSQKVTAAFLSFACGALVTVLSFELFERAVARGAVVASVATEAMPEAFGEGGDYVGFTTALGFLLTFLLK</sequence>
<proteinExistence type="predicted"/>
<protein>
    <recommendedName>
        <fullName evidence="3">Zinc/iron permease</fullName>
    </recommendedName>
</protein>